<dbReference type="RefSeq" id="WP_188089154.1">
    <property type="nucleotide sequence ID" value="NZ_JACVFC010000002.1"/>
</dbReference>
<dbReference type="EMBL" id="JACVFC010000002">
    <property type="protein sequence ID" value="MBC9932016.1"/>
    <property type="molecule type" value="Genomic_DNA"/>
</dbReference>
<proteinExistence type="predicted"/>
<keyword evidence="1" id="KW-0472">Membrane</keyword>
<dbReference type="Pfam" id="PF12679">
    <property type="entry name" value="ABC2_membrane_2"/>
    <property type="match status" value="1"/>
</dbReference>
<evidence type="ECO:0000313" key="2">
    <source>
        <dbReference type="EMBL" id="MBC9932016.1"/>
    </source>
</evidence>
<keyword evidence="1" id="KW-0812">Transmembrane</keyword>
<organism evidence="2 3">
    <name type="scientific">Chitinophaga qingshengii</name>
    <dbReference type="NCBI Taxonomy" id="1569794"/>
    <lineage>
        <taxon>Bacteria</taxon>
        <taxon>Pseudomonadati</taxon>
        <taxon>Bacteroidota</taxon>
        <taxon>Chitinophagia</taxon>
        <taxon>Chitinophagales</taxon>
        <taxon>Chitinophagaceae</taxon>
        <taxon>Chitinophaga</taxon>
    </lineage>
</organism>
<gene>
    <name evidence="2" type="ORF">ICL07_16650</name>
</gene>
<evidence type="ECO:0000256" key="1">
    <source>
        <dbReference type="SAM" id="Phobius"/>
    </source>
</evidence>
<sequence>MLKTIAIKEWHMVLRQHTLIITLLSVLILSGIAAVGSRLQYRQEQQQREVANRAFRLQWEQLQTNDPHSAAHFGTYLFKPLTPFSRFDSGLDPVTGSSMRIEAHVRHSMATPPLRPADAYLRFGALTPASVLQLFFPLFLFFLCFNSYTQEKTSGALRLQLIQGATISNIIQGKTTMYLGIMIALLLLSMLLYFPVIVHPRVLLLLTAYTCYAAIFVLIALGFL</sequence>
<protein>
    <submittedName>
        <fullName evidence="2">ABC transporter permease subunit</fullName>
    </submittedName>
</protein>
<accession>A0ABR7TNF2</accession>
<dbReference type="Proteomes" id="UP000659124">
    <property type="component" value="Unassembled WGS sequence"/>
</dbReference>
<keyword evidence="1" id="KW-1133">Transmembrane helix</keyword>
<reference evidence="2 3" key="1">
    <citation type="submission" date="2020-09" db="EMBL/GenBank/DDBJ databases">
        <title>Genome sequences of type strains of Chitinophaga qingshengii and Chitinophaga varians.</title>
        <authorList>
            <person name="Kittiwongwattana C."/>
        </authorList>
    </citation>
    <scope>NUCLEOTIDE SEQUENCE [LARGE SCALE GENOMIC DNA]</scope>
    <source>
        <strain evidence="2 3">JCM 30026</strain>
    </source>
</reference>
<keyword evidence="3" id="KW-1185">Reference proteome</keyword>
<feature type="transmembrane region" description="Helical" evidence="1">
    <location>
        <begin position="177"/>
        <end position="196"/>
    </location>
</feature>
<feature type="transmembrane region" description="Helical" evidence="1">
    <location>
        <begin position="119"/>
        <end position="145"/>
    </location>
</feature>
<comment type="caution">
    <text evidence="2">The sequence shown here is derived from an EMBL/GenBank/DDBJ whole genome shotgun (WGS) entry which is preliminary data.</text>
</comment>
<feature type="transmembrane region" description="Helical" evidence="1">
    <location>
        <begin position="202"/>
        <end position="223"/>
    </location>
</feature>
<evidence type="ECO:0000313" key="3">
    <source>
        <dbReference type="Proteomes" id="UP000659124"/>
    </source>
</evidence>
<name>A0ABR7TNF2_9BACT</name>